<keyword evidence="3" id="KW-1185">Reference proteome</keyword>
<dbReference type="AlphaFoldDB" id="A0A9W4DWT4"/>
<sequence length="128" mass="14382">MCRIAHDCGLRVTYSGVKHFSIDNEHSTDWMPVDTVLLDEILPDGDGGCVHELALTDVVITIRCEDLRAVARRRVPDDNDGLVRGQPVHGTRPQRPHRLGTGAGLVRDLRLRPRRKPRVRRVVRAGQP</sequence>
<proteinExistence type="predicted"/>
<gene>
    <name evidence="2" type="ORF">SCOCK_60170</name>
</gene>
<dbReference type="EMBL" id="CAJSLV010000092">
    <property type="protein sequence ID" value="CAG6397837.1"/>
    <property type="molecule type" value="Genomic_DNA"/>
</dbReference>
<evidence type="ECO:0000313" key="2">
    <source>
        <dbReference type="EMBL" id="CAG6397837.1"/>
    </source>
</evidence>
<name>A0A9W4DWT4_9ACTN</name>
<comment type="caution">
    <text evidence="2">The sequence shown here is derived from an EMBL/GenBank/DDBJ whole genome shotgun (WGS) entry which is preliminary data.</text>
</comment>
<dbReference type="Proteomes" id="UP001152519">
    <property type="component" value="Unassembled WGS sequence"/>
</dbReference>
<evidence type="ECO:0000256" key="1">
    <source>
        <dbReference type="SAM" id="MobiDB-lite"/>
    </source>
</evidence>
<evidence type="ECO:0000313" key="3">
    <source>
        <dbReference type="Proteomes" id="UP001152519"/>
    </source>
</evidence>
<reference evidence="2" key="1">
    <citation type="submission" date="2021-05" db="EMBL/GenBank/DDBJ databases">
        <authorList>
            <person name="Arsene-Ploetze F."/>
        </authorList>
    </citation>
    <scope>NUCLEOTIDE SEQUENCE</scope>
    <source>
        <strain evidence="2">DSM 42138</strain>
    </source>
</reference>
<organism evidence="2 3">
    <name type="scientific">Actinacidiphila cocklensis</name>
    <dbReference type="NCBI Taxonomy" id="887465"/>
    <lineage>
        <taxon>Bacteria</taxon>
        <taxon>Bacillati</taxon>
        <taxon>Actinomycetota</taxon>
        <taxon>Actinomycetes</taxon>
        <taxon>Kitasatosporales</taxon>
        <taxon>Streptomycetaceae</taxon>
        <taxon>Actinacidiphila</taxon>
    </lineage>
</organism>
<feature type="region of interest" description="Disordered" evidence="1">
    <location>
        <begin position="78"/>
        <end position="104"/>
    </location>
</feature>
<protein>
    <submittedName>
        <fullName evidence="2">Uncharacterized protein</fullName>
    </submittedName>
</protein>
<accession>A0A9W4DWT4</accession>